<evidence type="ECO:0000259" key="2">
    <source>
        <dbReference type="PROSITE" id="PS51192"/>
    </source>
</evidence>
<dbReference type="SMART" id="SM00487">
    <property type="entry name" value="DEXDc"/>
    <property type="match status" value="1"/>
</dbReference>
<proteinExistence type="predicted"/>
<feature type="domain" description="Helicase ATP-binding" evidence="2">
    <location>
        <begin position="18"/>
        <end position="162"/>
    </location>
</feature>
<dbReference type="InterPro" id="IPR014001">
    <property type="entry name" value="Helicase_ATP-bd"/>
</dbReference>
<dbReference type="Gene3D" id="3.40.50.300">
    <property type="entry name" value="P-loop containing nucleotide triphosphate hydrolases"/>
    <property type="match status" value="2"/>
</dbReference>
<dbReference type="EMBL" id="BK014855">
    <property type="protein sequence ID" value="DAD78955.1"/>
    <property type="molecule type" value="Genomic_DNA"/>
</dbReference>
<dbReference type="InterPro" id="IPR027417">
    <property type="entry name" value="P-loop_NTPase"/>
</dbReference>
<reference evidence="3" key="1">
    <citation type="journal article" date="2021" name="Proc. Natl. Acad. Sci. U.S.A.">
        <title>A Catalog of Tens of Thousands of Viruses from Human Metagenomes Reveals Hidden Associations with Chronic Diseases.</title>
        <authorList>
            <person name="Tisza M.J."/>
            <person name="Buck C.B."/>
        </authorList>
    </citation>
    <scope>NUCLEOTIDE SEQUENCE</scope>
    <source>
        <strain evidence="3">Ctv4j104</strain>
    </source>
</reference>
<evidence type="ECO:0000313" key="3">
    <source>
        <dbReference type="EMBL" id="DAD78955.1"/>
    </source>
</evidence>
<protein>
    <submittedName>
        <fullName evidence="3">Chromatin remodeling complex ATPase</fullName>
    </submittedName>
</protein>
<accession>A0A8S5MAK1</accession>
<dbReference type="GO" id="GO:0031297">
    <property type="term" value="P:replication fork processing"/>
    <property type="evidence" value="ECO:0007669"/>
    <property type="project" value="TreeGrafter"/>
</dbReference>
<dbReference type="SUPFAM" id="SSF52540">
    <property type="entry name" value="P-loop containing nucleoside triphosphate hydrolases"/>
    <property type="match status" value="2"/>
</dbReference>
<dbReference type="GO" id="GO:0006281">
    <property type="term" value="P:DNA repair"/>
    <property type="evidence" value="ECO:0007669"/>
    <property type="project" value="TreeGrafter"/>
</dbReference>
<sequence>MLYTEYLKKRKTYQAFGAEFLLEKKHACLFYKPGLGKTYPAIEATREIVKSGKNKVLVLSTADAIKKMWLTEIKPQNILPVDTVYMTFNKAIQDGTADKLLRTHWDVAIVDEVHRCKAINTKTSRLLHRLTKKIEYVFGLTGTPRGNTDVDIFCQLHNLNVSEWGSLSYTKFVSLMCDTKNIYTGARVVQLPTGIKNIYKSAWENNLAQFTQRVNYDDGDVEMPELKVNVIPIDYIRTKEYANALEGIVAIGDEETTVAKLAAITKLHELANGYLYYNDLDDVRHIQYVNENVKLIWLMSNLKPNSVVVYQFEQDKSDIMGLLDTFMGYTYTDDPEEFKQAKADTLLLQCSRCESFNLQMCNTLIFYTMDYSYIKYNQMLHRVWRIGQTKQVDIYVLVAKNTIEEDIWDAVKNKEKLADLFMRVKESYNG</sequence>
<dbReference type="PANTHER" id="PTHR45766:SF6">
    <property type="entry name" value="SWI_SNF-RELATED MATRIX-ASSOCIATED ACTIN-DEPENDENT REGULATOR OF CHROMATIN SUBFAMILY A-LIKE PROTEIN 1"/>
    <property type="match status" value="1"/>
</dbReference>
<evidence type="ECO:0000256" key="1">
    <source>
        <dbReference type="ARBA" id="ARBA00022801"/>
    </source>
</evidence>
<organism evidence="3">
    <name type="scientific">Siphoviridae sp. ctv4j104</name>
    <dbReference type="NCBI Taxonomy" id="2826510"/>
    <lineage>
        <taxon>Viruses</taxon>
        <taxon>Duplodnaviria</taxon>
        <taxon>Heunggongvirae</taxon>
        <taxon>Uroviricota</taxon>
        <taxon>Caudoviricetes</taxon>
    </lineage>
</organism>
<dbReference type="PROSITE" id="PS51192">
    <property type="entry name" value="HELICASE_ATP_BIND_1"/>
    <property type="match status" value="1"/>
</dbReference>
<dbReference type="GO" id="GO:0016787">
    <property type="term" value="F:hydrolase activity"/>
    <property type="evidence" value="ECO:0007669"/>
    <property type="project" value="UniProtKB-KW"/>
</dbReference>
<dbReference type="PANTHER" id="PTHR45766">
    <property type="entry name" value="DNA ANNEALING HELICASE AND ENDONUCLEASE ZRANB3 FAMILY MEMBER"/>
    <property type="match status" value="1"/>
</dbReference>
<keyword evidence="1" id="KW-0378">Hydrolase</keyword>
<name>A0A8S5MAK1_9CAUD</name>